<sequence length="638" mass="72928">MAASRTTFPQFPEEILAKVFSQLSMEDLLQATAVCKAWQHVACSEILWEIICRRRWRLWTSTDASAGTSKPTACNWQKLCQQRVELDTLARNLVAEMAWPLKRHSCLRQLVDLGDHVIEELERLTSIQGDLQEGTRYFASVALERINQKNCVKAMKELLATPLPKLEDSLARGALIIAKLRYQDLDIKAIESKLDDWKDILLQRLRMDTEFTRLGGLETPSGALVGLKQLNILIFGKLGCPSQGGHTTLHGQQDDALQESQERQNLTLRASRDYYNPSYFYINEVLDSRKGAEISVAIIHSAIGRRCDLPVQMVAFPMHYVTKVGEEGSPDERFVSVSESGRLLQRSECIDLIQSMGLEYEPKRLAPVPPPTVFIAICDNLIAMYSQGDGEQDARRPSKERQKMVLPLLDLLLAIKPDDCPYRFKRVKVLLEMSDFEAAIGDLEELLKLTDKAHVSAEDGISRALLQQYLQNAKEKREFHAAWSSARKTPRPKNVLYKIGTIVTHVRLQYPGVIFGWDEEFSLDEEWITIMKIDQLHYGRNQPFYRVLVDQNYRSTSTYVAQENVKLAPGTGPLVHEELGMHFLGYRDGRYIPNDHLSYLYPEDVVEQEDESQSRDLREMDRQREREADGHLQHSTPQ</sequence>
<evidence type="ECO:0000313" key="4">
    <source>
        <dbReference type="Proteomes" id="UP001605036"/>
    </source>
</evidence>
<accession>A0ABD1XYC1</accession>
<dbReference type="Proteomes" id="UP001605036">
    <property type="component" value="Unassembled WGS sequence"/>
</dbReference>
<evidence type="ECO:0000313" key="3">
    <source>
        <dbReference type="EMBL" id="KAL2613825.1"/>
    </source>
</evidence>
<organism evidence="3 4">
    <name type="scientific">Riccia fluitans</name>
    <dbReference type="NCBI Taxonomy" id="41844"/>
    <lineage>
        <taxon>Eukaryota</taxon>
        <taxon>Viridiplantae</taxon>
        <taxon>Streptophyta</taxon>
        <taxon>Embryophyta</taxon>
        <taxon>Marchantiophyta</taxon>
        <taxon>Marchantiopsida</taxon>
        <taxon>Marchantiidae</taxon>
        <taxon>Marchantiales</taxon>
        <taxon>Ricciaceae</taxon>
        <taxon>Riccia</taxon>
    </lineage>
</organism>
<feature type="compositionally biased region" description="Basic and acidic residues" evidence="1">
    <location>
        <begin position="612"/>
        <end position="632"/>
    </location>
</feature>
<dbReference type="PANTHER" id="PTHR31350">
    <property type="entry name" value="SI:DKEY-261L7.2"/>
    <property type="match status" value="1"/>
</dbReference>
<dbReference type="Gene3D" id="1.20.1280.50">
    <property type="match status" value="1"/>
</dbReference>
<comment type="caution">
    <text evidence="3">The sequence shown here is derived from an EMBL/GenBank/DDBJ whole genome shotgun (WGS) entry which is preliminary data.</text>
</comment>
<dbReference type="InterPro" id="IPR011722">
    <property type="entry name" value="Hemimethylated_DNA-bd_dom"/>
</dbReference>
<gene>
    <name evidence="3" type="ORF">R1flu_025517</name>
</gene>
<dbReference type="Gene3D" id="2.30.30.390">
    <property type="entry name" value="Hemimethylated DNA-binding domain"/>
    <property type="match status" value="1"/>
</dbReference>
<evidence type="ECO:0000256" key="1">
    <source>
        <dbReference type="SAM" id="MobiDB-lite"/>
    </source>
</evidence>
<dbReference type="Pfam" id="PF08755">
    <property type="entry name" value="YccV-like"/>
    <property type="match status" value="1"/>
</dbReference>
<proteinExistence type="predicted"/>
<dbReference type="SUPFAM" id="SSF81383">
    <property type="entry name" value="F-box domain"/>
    <property type="match status" value="1"/>
</dbReference>
<feature type="domain" description="F-box" evidence="2">
    <location>
        <begin position="5"/>
        <end position="51"/>
    </location>
</feature>
<dbReference type="Pfam" id="PF13369">
    <property type="entry name" value="Transglut_core2"/>
    <property type="match status" value="1"/>
</dbReference>
<dbReference type="PROSITE" id="PS50181">
    <property type="entry name" value="FBOX"/>
    <property type="match status" value="1"/>
</dbReference>
<dbReference type="EMBL" id="JBHFFA010000007">
    <property type="protein sequence ID" value="KAL2613825.1"/>
    <property type="molecule type" value="Genomic_DNA"/>
</dbReference>
<name>A0ABD1XYC1_9MARC</name>
<dbReference type="InterPro" id="IPR036047">
    <property type="entry name" value="F-box-like_dom_sf"/>
</dbReference>
<dbReference type="NCBIfam" id="TIGR02097">
    <property type="entry name" value="yccV"/>
    <property type="match status" value="1"/>
</dbReference>
<evidence type="ECO:0000259" key="2">
    <source>
        <dbReference type="PROSITE" id="PS50181"/>
    </source>
</evidence>
<protein>
    <recommendedName>
        <fullName evidence="2">F-box domain-containing protein</fullName>
    </recommendedName>
</protein>
<feature type="region of interest" description="Disordered" evidence="1">
    <location>
        <begin position="603"/>
        <end position="638"/>
    </location>
</feature>
<dbReference type="Pfam" id="PF12937">
    <property type="entry name" value="F-box-like"/>
    <property type="match status" value="1"/>
</dbReference>
<dbReference type="AlphaFoldDB" id="A0ABD1XYC1"/>
<dbReference type="PANTHER" id="PTHR31350:SF31">
    <property type="entry name" value="F-BOX DOMAIN-CONTAINING PROTEIN"/>
    <property type="match status" value="1"/>
</dbReference>
<keyword evidence="4" id="KW-1185">Reference proteome</keyword>
<reference evidence="3 4" key="1">
    <citation type="submission" date="2024-09" db="EMBL/GenBank/DDBJ databases">
        <title>Chromosome-scale assembly of Riccia fluitans.</title>
        <authorList>
            <person name="Paukszto L."/>
            <person name="Sawicki J."/>
            <person name="Karawczyk K."/>
            <person name="Piernik-Szablinska J."/>
            <person name="Szczecinska M."/>
            <person name="Mazdziarz M."/>
        </authorList>
    </citation>
    <scope>NUCLEOTIDE SEQUENCE [LARGE SCALE GENOMIC DNA]</scope>
    <source>
        <strain evidence="3">Rf_01</strain>
        <tissue evidence="3">Aerial parts of the thallus</tissue>
    </source>
</reference>
<dbReference type="InterPro" id="IPR001810">
    <property type="entry name" value="F-box_dom"/>
</dbReference>
<dbReference type="SMART" id="SM00256">
    <property type="entry name" value="FBOX"/>
    <property type="match status" value="1"/>
</dbReference>
<dbReference type="SMART" id="SM00992">
    <property type="entry name" value="YccV-like"/>
    <property type="match status" value="1"/>
</dbReference>
<dbReference type="InterPro" id="IPR032698">
    <property type="entry name" value="SirB1_N"/>
</dbReference>
<dbReference type="InterPro" id="IPR036623">
    <property type="entry name" value="Hemimethylated_DNA-bd_sf"/>
</dbReference>
<dbReference type="SUPFAM" id="SSF141255">
    <property type="entry name" value="YccV-like"/>
    <property type="match status" value="1"/>
</dbReference>